<dbReference type="InterPro" id="IPR011990">
    <property type="entry name" value="TPR-like_helical_dom_sf"/>
</dbReference>
<feature type="compositionally biased region" description="Polar residues" evidence="2">
    <location>
        <begin position="635"/>
        <end position="646"/>
    </location>
</feature>
<organism evidence="3 4">
    <name type="scientific">Tilletia indica</name>
    <dbReference type="NCBI Taxonomy" id="43049"/>
    <lineage>
        <taxon>Eukaryota</taxon>
        <taxon>Fungi</taxon>
        <taxon>Dikarya</taxon>
        <taxon>Basidiomycota</taxon>
        <taxon>Ustilaginomycotina</taxon>
        <taxon>Exobasidiomycetes</taxon>
        <taxon>Tilletiales</taxon>
        <taxon>Tilletiaceae</taxon>
        <taxon>Tilletia</taxon>
    </lineage>
</organism>
<dbReference type="SUPFAM" id="SSF81901">
    <property type="entry name" value="HCP-like"/>
    <property type="match status" value="2"/>
</dbReference>
<gene>
    <name evidence="3" type="ORF">A4X13_0g5550</name>
</gene>
<dbReference type="AlphaFoldDB" id="A0A177TN74"/>
<feature type="compositionally biased region" description="Pro residues" evidence="2">
    <location>
        <begin position="79"/>
        <end position="92"/>
    </location>
</feature>
<evidence type="ECO:0000313" key="3">
    <source>
        <dbReference type="EMBL" id="KAE8248594.1"/>
    </source>
</evidence>
<name>A0A177TN74_9BASI</name>
<dbReference type="Gene3D" id="1.25.40.10">
    <property type="entry name" value="Tetratricopeptide repeat domain"/>
    <property type="match status" value="1"/>
</dbReference>
<feature type="region of interest" description="Disordered" evidence="2">
    <location>
        <begin position="134"/>
        <end position="176"/>
    </location>
</feature>
<feature type="region of interest" description="Disordered" evidence="2">
    <location>
        <begin position="619"/>
        <end position="733"/>
    </location>
</feature>
<evidence type="ECO:0000313" key="4">
    <source>
        <dbReference type="Proteomes" id="UP000077521"/>
    </source>
</evidence>
<dbReference type="InterPro" id="IPR006597">
    <property type="entry name" value="Sel1-like"/>
</dbReference>
<protein>
    <submittedName>
        <fullName evidence="3">Uncharacterized protein</fullName>
    </submittedName>
</protein>
<dbReference type="InterPro" id="IPR051726">
    <property type="entry name" value="Chitin_Synth_Reg"/>
</dbReference>
<feature type="region of interest" description="Disordered" evidence="2">
    <location>
        <begin position="745"/>
        <end position="800"/>
    </location>
</feature>
<reference evidence="3" key="2">
    <citation type="journal article" date="2019" name="IMA Fungus">
        <title>Genome sequencing and comparison of five Tilletia species to identify candidate genes for the detection of regulated species infecting wheat.</title>
        <authorList>
            <person name="Nguyen H.D.T."/>
            <person name="Sultana T."/>
            <person name="Kesanakurti P."/>
            <person name="Hambleton S."/>
        </authorList>
    </citation>
    <scope>NUCLEOTIDE SEQUENCE</scope>
    <source>
        <strain evidence="3">DAOMC 236416</strain>
    </source>
</reference>
<dbReference type="PANTHER" id="PTHR46430">
    <property type="entry name" value="PROTEIN SKT5-RELATED"/>
    <property type="match status" value="1"/>
</dbReference>
<feature type="region of interest" description="Disordered" evidence="2">
    <location>
        <begin position="568"/>
        <end position="605"/>
    </location>
</feature>
<feature type="region of interest" description="Disordered" evidence="2">
    <location>
        <begin position="1"/>
        <end position="117"/>
    </location>
</feature>
<feature type="compositionally biased region" description="Pro residues" evidence="2">
    <location>
        <begin position="1"/>
        <end position="12"/>
    </location>
</feature>
<dbReference type="Proteomes" id="UP000077521">
    <property type="component" value="Unassembled WGS sequence"/>
</dbReference>
<dbReference type="Pfam" id="PF08238">
    <property type="entry name" value="Sel1"/>
    <property type="match status" value="4"/>
</dbReference>
<sequence length="822" mass="87142">MASRPPLPPLPPQHRQQHHPSPSAAPVIPPRPPLPPLPPAADPRRPAAAGTGGPPPPPLPSNFNMPVPSISAPSIYGNPAPPAPAPYQPRYPTPDLRNFSPTRQSPLPPPPAGAVAAAAAASPAPAYPSTFIAAPTPQHPRRISTGSFTSLDGSTTSTSTTNTLNAALSQPLPDPKTLATSREKALALGDPNRLIQWASDIVKYVERKSTLTANSGTAAEADLTIKDAQLVAWIDEAINIINTHATKQPKPVPRALYLRGDLLASGSFPSYHQRDLRSAFSDFEMAARMGYPPAYFRCARDYEVLGDVSRAKEVYEKGMGKGDVCCTYRLGMANLLGQLGCMQNLPHAAQLLREAADRADLETPQPAYIYGIMLAGEFAQVAVPPNLLMPALVSDPNRANMTPQQQAHFDAESFRYISRAAFLHFAPAQLKCGWAFEHAQLGCAFDPLLSVQYYILASQGGELEADLSLSKWFLCGAEGFFPKKEDLAFVFADKAARKGLASAEFALGYYYEVGVGTEKNLDSAKKWYRKAATHGNSDAQERLDDLAKPQPHELNRNDHQAHIDAKLVRKRTQAQIKSDNAGRSNGPSGASHPSNGGGQHKQAVDVSRRQTMKMVDAYTSIGRPGPGLPAPWSEATASPTSANGNRRQGRQEASMPNMHVPNTLHRPLSASASSVTSSVSQGQHGAGYSLSESYQHQHPATPASSQGGHGIISSGSASSGLMGTSPGRKVLAKPSPAIPVHATASAARPGLQPSAFPQQPAQRPNQAQYPGGAGVGVGGKTKVKPQQQQGATGPGGEPVYTTFAEMGFAPKPSGGEKDCVIM</sequence>
<keyword evidence="1" id="KW-0677">Repeat</keyword>
<reference evidence="3" key="1">
    <citation type="submission" date="2016-04" db="EMBL/GenBank/DDBJ databases">
        <authorList>
            <person name="Nguyen H.D."/>
            <person name="Samba Siva P."/>
            <person name="Cullis J."/>
            <person name="Levesque C.A."/>
            <person name="Hambleton S."/>
        </authorList>
    </citation>
    <scope>NUCLEOTIDE SEQUENCE</scope>
    <source>
        <strain evidence="3">DAOMC 236416</strain>
    </source>
</reference>
<feature type="compositionally biased region" description="Low complexity" evidence="2">
    <location>
        <begin position="144"/>
        <end position="169"/>
    </location>
</feature>
<accession>A0A177TN74</accession>
<evidence type="ECO:0000256" key="1">
    <source>
        <dbReference type="ARBA" id="ARBA00022737"/>
    </source>
</evidence>
<feature type="compositionally biased region" description="Polar residues" evidence="2">
    <location>
        <begin position="573"/>
        <end position="594"/>
    </location>
</feature>
<dbReference type="SMART" id="SM00671">
    <property type="entry name" value="SEL1"/>
    <property type="match status" value="5"/>
</dbReference>
<dbReference type="PANTHER" id="PTHR46430:SF2">
    <property type="entry name" value="CHITIN SYNTHASE REGULATORY FACTOR 4"/>
    <property type="match status" value="1"/>
</dbReference>
<feature type="compositionally biased region" description="Pro residues" evidence="2">
    <location>
        <begin position="27"/>
        <end position="41"/>
    </location>
</feature>
<evidence type="ECO:0000256" key="2">
    <source>
        <dbReference type="SAM" id="MobiDB-lite"/>
    </source>
</evidence>
<dbReference type="EMBL" id="LWDF02000442">
    <property type="protein sequence ID" value="KAE8248594.1"/>
    <property type="molecule type" value="Genomic_DNA"/>
</dbReference>
<keyword evidence="4" id="KW-1185">Reference proteome</keyword>
<feature type="compositionally biased region" description="Low complexity" evidence="2">
    <location>
        <begin position="669"/>
        <end position="680"/>
    </location>
</feature>
<comment type="caution">
    <text evidence="3">The sequence shown here is derived from an EMBL/GenBank/DDBJ whole genome shotgun (WGS) entry which is preliminary data.</text>
</comment>
<proteinExistence type="predicted"/>
<feature type="compositionally biased region" description="Low complexity" evidence="2">
    <location>
        <begin position="755"/>
        <end position="770"/>
    </location>
</feature>
<feature type="compositionally biased region" description="Low complexity" evidence="2">
    <location>
        <begin position="711"/>
        <end position="725"/>
    </location>
</feature>